<evidence type="ECO:0000313" key="2">
    <source>
        <dbReference type="EnsemblProtists" id="PYU1_T002593"/>
    </source>
</evidence>
<dbReference type="InterPro" id="IPR058256">
    <property type="entry name" value="WLGC"/>
</dbReference>
<accession>K3WCA2</accession>
<keyword evidence="3" id="KW-1185">Reference proteome</keyword>
<feature type="domain" description="WLGC" evidence="1">
    <location>
        <begin position="4"/>
        <end position="60"/>
    </location>
</feature>
<dbReference type="InParanoid" id="K3WCA2"/>
<dbReference type="Pfam" id="PF26605">
    <property type="entry name" value="WLGC"/>
    <property type="match status" value="1"/>
</dbReference>
<dbReference type="EnsemblProtists" id="PYU1_T002593">
    <property type="protein sequence ID" value="PYU1_T002593"/>
    <property type="gene ID" value="PYU1_G002590"/>
</dbReference>
<protein>
    <recommendedName>
        <fullName evidence="1">WLGC domain-containing protein</fullName>
    </recommendedName>
</protein>
<dbReference type="STRING" id="431595.K3WCA2"/>
<sequence>MDVSCGGILYQKCVMGNSTGICFNSRMAVVSYDVSGFVEKMWRLQITLRVGIPCDAVEEA</sequence>
<dbReference type="HOGENOM" id="CLU_2946777_0_0_1"/>
<name>K3WCA2_GLOUD</name>
<reference evidence="3" key="2">
    <citation type="submission" date="2010-04" db="EMBL/GenBank/DDBJ databases">
        <authorList>
            <person name="Buell R."/>
            <person name="Hamilton J."/>
            <person name="Hostetler J."/>
        </authorList>
    </citation>
    <scope>NUCLEOTIDE SEQUENCE [LARGE SCALE GENOMIC DNA]</scope>
    <source>
        <strain evidence="3">DAOM:BR144</strain>
    </source>
</reference>
<dbReference type="AlphaFoldDB" id="K3WCA2"/>
<dbReference type="VEuPathDB" id="FungiDB:PYU1_G002590"/>
<proteinExistence type="predicted"/>
<organism evidence="2 3">
    <name type="scientific">Globisporangium ultimum (strain ATCC 200006 / CBS 805.95 / DAOM BR144)</name>
    <name type="common">Pythium ultimum</name>
    <dbReference type="NCBI Taxonomy" id="431595"/>
    <lineage>
        <taxon>Eukaryota</taxon>
        <taxon>Sar</taxon>
        <taxon>Stramenopiles</taxon>
        <taxon>Oomycota</taxon>
        <taxon>Peronosporomycetes</taxon>
        <taxon>Pythiales</taxon>
        <taxon>Pythiaceae</taxon>
        <taxon>Globisporangium</taxon>
    </lineage>
</organism>
<dbReference type="Proteomes" id="UP000019132">
    <property type="component" value="Unassembled WGS sequence"/>
</dbReference>
<reference evidence="3" key="1">
    <citation type="journal article" date="2010" name="Genome Biol.">
        <title>Genome sequence of the necrotrophic plant pathogen Pythium ultimum reveals original pathogenicity mechanisms and effector repertoire.</title>
        <authorList>
            <person name="Levesque C.A."/>
            <person name="Brouwer H."/>
            <person name="Cano L."/>
            <person name="Hamilton J.P."/>
            <person name="Holt C."/>
            <person name="Huitema E."/>
            <person name="Raffaele S."/>
            <person name="Robideau G.P."/>
            <person name="Thines M."/>
            <person name="Win J."/>
            <person name="Zerillo M.M."/>
            <person name="Beakes G.W."/>
            <person name="Boore J.L."/>
            <person name="Busam D."/>
            <person name="Dumas B."/>
            <person name="Ferriera S."/>
            <person name="Fuerstenberg S.I."/>
            <person name="Gachon C.M."/>
            <person name="Gaulin E."/>
            <person name="Govers F."/>
            <person name="Grenville-Briggs L."/>
            <person name="Horner N."/>
            <person name="Hostetler J."/>
            <person name="Jiang R.H."/>
            <person name="Johnson J."/>
            <person name="Krajaejun T."/>
            <person name="Lin H."/>
            <person name="Meijer H.J."/>
            <person name="Moore B."/>
            <person name="Morris P."/>
            <person name="Phuntmart V."/>
            <person name="Puiu D."/>
            <person name="Shetty J."/>
            <person name="Stajich J.E."/>
            <person name="Tripathy S."/>
            <person name="Wawra S."/>
            <person name="van West P."/>
            <person name="Whitty B.R."/>
            <person name="Coutinho P.M."/>
            <person name="Henrissat B."/>
            <person name="Martin F."/>
            <person name="Thomas P.D."/>
            <person name="Tyler B.M."/>
            <person name="De Vries R.P."/>
            <person name="Kamoun S."/>
            <person name="Yandell M."/>
            <person name="Tisserat N."/>
            <person name="Buell C.R."/>
        </authorList>
    </citation>
    <scope>NUCLEOTIDE SEQUENCE</scope>
    <source>
        <strain evidence="3">DAOM:BR144</strain>
    </source>
</reference>
<evidence type="ECO:0000259" key="1">
    <source>
        <dbReference type="Pfam" id="PF26605"/>
    </source>
</evidence>
<reference evidence="2" key="3">
    <citation type="submission" date="2014-11" db="UniProtKB">
        <authorList>
            <consortium name="EnsemblProtists"/>
        </authorList>
    </citation>
    <scope>IDENTIFICATION</scope>
    <source>
        <strain evidence="2">DAOM BR144</strain>
    </source>
</reference>
<evidence type="ECO:0000313" key="3">
    <source>
        <dbReference type="Proteomes" id="UP000019132"/>
    </source>
</evidence>